<keyword evidence="2" id="KW-0560">Oxidoreductase</keyword>
<dbReference type="SUPFAM" id="SSF51735">
    <property type="entry name" value="NAD(P)-binding Rossmann-fold domains"/>
    <property type="match status" value="1"/>
</dbReference>
<name>A0A4R4X3H4_9ACTN</name>
<proteinExistence type="inferred from homology"/>
<gene>
    <name evidence="4" type="ORF">E1218_15910</name>
</gene>
<dbReference type="PANTHER" id="PTHR24320">
    <property type="entry name" value="RETINOL DEHYDROGENASE"/>
    <property type="match status" value="1"/>
</dbReference>
<protein>
    <recommendedName>
        <fullName evidence="3">Probable oxidoreductase</fullName>
    </recommendedName>
</protein>
<evidence type="ECO:0000256" key="1">
    <source>
        <dbReference type="ARBA" id="ARBA00006484"/>
    </source>
</evidence>
<reference evidence="4 5" key="1">
    <citation type="submission" date="2019-02" db="EMBL/GenBank/DDBJ databases">
        <title>Draft genome sequences of novel Actinobacteria.</title>
        <authorList>
            <person name="Sahin N."/>
            <person name="Ay H."/>
            <person name="Saygin H."/>
        </authorList>
    </citation>
    <scope>NUCLEOTIDE SEQUENCE [LARGE SCALE GENOMIC DNA]</scope>
    <source>
        <strain evidence="4 5">16K104</strain>
    </source>
</reference>
<evidence type="ECO:0000313" key="4">
    <source>
        <dbReference type="EMBL" id="TDD24826.1"/>
    </source>
</evidence>
<dbReference type="EMBL" id="SMKR01000061">
    <property type="protein sequence ID" value="TDD24826.1"/>
    <property type="molecule type" value="Genomic_DNA"/>
</dbReference>
<sequence length="305" mass="32496">MSRITTPFGHDSTAAQVIAGVDLAGRRAVVTGGASGIGVETARALASAGAEVTLAVRNTAAGERTAAGIIETTGNNHVFVAPLELADRTSVRAFAERWDGPLHILVNNAGVMAEPLNRTIEGWEHQFATNHLGHFGLATGLHDALAQAGGARIVSVSSSAHLRSDVHLDDLHFERREYEPWLAYGQSKTANVLFAVEAAKRWASDGIVANALMPGGIRTALQRYVSPEQLKAWEEFPWKTTAQGASTSVLLAASPLVDGITGRYFEDNNEALPAGDSEYSGVAEYALDPESATRLWEVSEELLSR</sequence>
<dbReference type="Proteomes" id="UP000295172">
    <property type="component" value="Unassembled WGS sequence"/>
</dbReference>
<keyword evidence="5" id="KW-1185">Reference proteome</keyword>
<dbReference type="RefSeq" id="WP_132320787.1">
    <property type="nucleotide sequence ID" value="NZ_SMKR01000061.1"/>
</dbReference>
<dbReference type="InterPro" id="IPR036291">
    <property type="entry name" value="NAD(P)-bd_dom_sf"/>
</dbReference>
<evidence type="ECO:0000256" key="2">
    <source>
        <dbReference type="ARBA" id="ARBA00023002"/>
    </source>
</evidence>
<dbReference type="CDD" id="cd05327">
    <property type="entry name" value="retinol-DH_like_SDR_c_like"/>
    <property type="match status" value="1"/>
</dbReference>
<organism evidence="4 5">
    <name type="scientific">Kribbella turkmenica</name>
    <dbReference type="NCBI Taxonomy" id="2530375"/>
    <lineage>
        <taxon>Bacteria</taxon>
        <taxon>Bacillati</taxon>
        <taxon>Actinomycetota</taxon>
        <taxon>Actinomycetes</taxon>
        <taxon>Propionibacteriales</taxon>
        <taxon>Kribbellaceae</taxon>
        <taxon>Kribbella</taxon>
    </lineage>
</organism>
<dbReference type="OrthoDB" id="4577644at2"/>
<evidence type="ECO:0000256" key="3">
    <source>
        <dbReference type="ARBA" id="ARBA00071493"/>
    </source>
</evidence>
<evidence type="ECO:0000313" key="5">
    <source>
        <dbReference type="Proteomes" id="UP000295172"/>
    </source>
</evidence>
<comment type="similarity">
    <text evidence="1">Belongs to the short-chain dehydrogenases/reductases (SDR) family.</text>
</comment>
<dbReference type="InterPro" id="IPR002347">
    <property type="entry name" value="SDR_fam"/>
</dbReference>
<dbReference type="GO" id="GO:0016491">
    <property type="term" value="F:oxidoreductase activity"/>
    <property type="evidence" value="ECO:0007669"/>
    <property type="project" value="UniProtKB-KW"/>
</dbReference>
<dbReference type="PRINTS" id="PR00081">
    <property type="entry name" value="GDHRDH"/>
</dbReference>
<accession>A0A4R4X3H4</accession>
<comment type="caution">
    <text evidence="4">The sequence shown here is derived from an EMBL/GenBank/DDBJ whole genome shotgun (WGS) entry which is preliminary data.</text>
</comment>
<dbReference type="AlphaFoldDB" id="A0A4R4X3H4"/>
<dbReference type="Pfam" id="PF00106">
    <property type="entry name" value="adh_short"/>
    <property type="match status" value="1"/>
</dbReference>
<dbReference type="Gene3D" id="3.40.50.720">
    <property type="entry name" value="NAD(P)-binding Rossmann-like Domain"/>
    <property type="match status" value="1"/>
</dbReference>
<dbReference type="FunFam" id="3.40.50.720:FF:000594">
    <property type="entry name" value="Short-chain oxidoreductase"/>
    <property type="match status" value="1"/>
</dbReference>
<dbReference type="PANTHER" id="PTHR24320:SF227">
    <property type="entry name" value="RETINOL DEHYDROGENASE 11"/>
    <property type="match status" value="1"/>
</dbReference>